<name>A0A382NQV3_9ZZZZ</name>
<proteinExistence type="predicted"/>
<evidence type="ECO:0000313" key="1">
    <source>
        <dbReference type="EMBL" id="SVC63559.1"/>
    </source>
</evidence>
<protein>
    <recommendedName>
        <fullName evidence="2">Glutaredoxin domain-containing protein</fullName>
    </recommendedName>
</protein>
<sequence>VAWKEQGIEFEERMVEEHQRFMDEAREYGESVPLIIYPDGRVEEGFEGEWG</sequence>
<gene>
    <name evidence="1" type="ORF">METZ01_LOCUS316413</name>
</gene>
<accession>A0A382NQV3</accession>
<organism evidence="1">
    <name type="scientific">marine metagenome</name>
    <dbReference type="NCBI Taxonomy" id="408172"/>
    <lineage>
        <taxon>unclassified sequences</taxon>
        <taxon>metagenomes</taxon>
        <taxon>ecological metagenomes</taxon>
    </lineage>
</organism>
<dbReference type="EMBL" id="UINC01102161">
    <property type="protein sequence ID" value="SVC63559.1"/>
    <property type="molecule type" value="Genomic_DNA"/>
</dbReference>
<feature type="non-terminal residue" evidence="1">
    <location>
        <position position="1"/>
    </location>
</feature>
<evidence type="ECO:0008006" key="2">
    <source>
        <dbReference type="Google" id="ProtNLM"/>
    </source>
</evidence>
<reference evidence="1" key="1">
    <citation type="submission" date="2018-05" db="EMBL/GenBank/DDBJ databases">
        <authorList>
            <person name="Lanie J.A."/>
            <person name="Ng W.-L."/>
            <person name="Kazmierczak K.M."/>
            <person name="Andrzejewski T.M."/>
            <person name="Davidsen T.M."/>
            <person name="Wayne K.J."/>
            <person name="Tettelin H."/>
            <person name="Glass J.I."/>
            <person name="Rusch D."/>
            <person name="Podicherti R."/>
            <person name="Tsui H.-C.T."/>
            <person name="Winkler M.E."/>
        </authorList>
    </citation>
    <scope>NUCLEOTIDE SEQUENCE</scope>
</reference>
<dbReference type="AlphaFoldDB" id="A0A382NQV3"/>